<gene>
    <name evidence="1" type="ORF">M9H77_10115</name>
</gene>
<evidence type="ECO:0000313" key="2">
    <source>
        <dbReference type="Proteomes" id="UP001060085"/>
    </source>
</evidence>
<accession>A0ACC0C2P3</accession>
<keyword evidence="2" id="KW-1185">Reference proteome</keyword>
<dbReference type="Proteomes" id="UP001060085">
    <property type="component" value="Linkage Group LG02"/>
</dbReference>
<sequence length="311" mass="35745">MAISSTAFLSCHSLDPQLHNPHNNFSYNPQLITQQAPIFNQKRINHFVHIPRYNSPFIPQSNSQSSSSSSFPSTSSPTLQSSYQRGRFLTNDEIEKLQFLENFRYFQELKSGLLYIRLMQHEEIDMTVSLLAESFAESMLMPSGYTRLLEFLVKQYLIERRALMPHSATLLGFFKEDEEEDLQLAGTVEVSFNKRGANSSPPSPAPPKNSPYICNMTVKEPLRRRGIGWHLLKASEELISQMTSSRDVYLHCRMIDTAPLSMYTKAGYNIVKTDNILVLLTLQRRKHLMYKQIPVSTSPYEMDMDSREFPS</sequence>
<organism evidence="1 2">
    <name type="scientific">Catharanthus roseus</name>
    <name type="common">Madagascar periwinkle</name>
    <name type="synonym">Vinca rosea</name>
    <dbReference type="NCBI Taxonomy" id="4058"/>
    <lineage>
        <taxon>Eukaryota</taxon>
        <taxon>Viridiplantae</taxon>
        <taxon>Streptophyta</taxon>
        <taxon>Embryophyta</taxon>
        <taxon>Tracheophyta</taxon>
        <taxon>Spermatophyta</taxon>
        <taxon>Magnoliopsida</taxon>
        <taxon>eudicotyledons</taxon>
        <taxon>Gunneridae</taxon>
        <taxon>Pentapetalae</taxon>
        <taxon>asterids</taxon>
        <taxon>lamiids</taxon>
        <taxon>Gentianales</taxon>
        <taxon>Apocynaceae</taxon>
        <taxon>Rauvolfioideae</taxon>
        <taxon>Vinceae</taxon>
        <taxon>Catharanthinae</taxon>
        <taxon>Catharanthus</taxon>
    </lineage>
</organism>
<dbReference type="EMBL" id="CM044702">
    <property type="protein sequence ID" value="KAI5679165.1"/>
    <property type="molecule type" value="Genomic_DNA"/>
</dbReference>
<name>A0ACC0C2P3_CATRO</name>
<protein>
    <submittedName>
        <fullName evidence="1">Uncharacterized protein</fullName>
    </submittedName>
</protein>
<proteinExistence type="predicted"/>
<comment type="caution">
    <text evidence="1">The sequence shown here is derived from an EMBL/GenBank/DDBJ whole genome shotgun (WGS) entry which is preliminary data.</text>
</comment>
<evidence type="ECO:0000313" key="1">
    <source>
        <dbReference type="EMBL" id="KAI5679165.1"/>
    </source>
</evidence>
<reference evidence="2" key="1">
    <citation type="journal article" date="2023" name="Nat. Plants">
        <title>Single-cell RNA sequencing provides a high-resolution roadmap for understanding the multicellular compartmentation of specialized metabolism.</title>
        <authorList>
            <person name="Sun S."/>
            <person name="Shen X."/>
            <person name="Li Y."/>
            <person name="Li Y."/>
            <person name="Wang S."/>
            <person name="Li R."/>
            <person name="Zhang H."/>
            <person name="Shen G."/>
            <person name="Guo B."/>
            <person name="Wei J."/>
            <person name="Xu J."/>
            <person name="St-Pierre B."/>
            <person name="Chen S."/>
            <person name="Sun C."/>
        </authorList>
    </citation>
    <scope>NUCLEOTIDE SEQUENCE [LARGE SCALE GENOMIC DNA]</scope>
</reference>